<accession>A0AAV9UFZ8</accession>
<evidence type="ECO:0000256" key="2">
    <source>
        <dbReference type="SAM" id="SignalP"/>
    </source>
</evidence>
<keyword evidence="2" id="KW-0732">Signal</keyword>
<protein>
    <submittedName>
        <fullName evidence="3">Uncharacterized protein</fullName>
    </submittedName>
</protein>
<evidence type="ECO:0000313" key="4">
    <source>
        <dbReference type="Proteomes" id="UP001375240"/>
    </source>
</evidence>
<evidence type="ECO:0000313" key="3">
    <source>
        <dbReference type="EMBL" id="KAK6341368.1"/>
    </source>
</evidence>
<sequence>MRVGTIWTMVRVSILTSSLLAVGVHSAMVWSNVDHFDVILQSKEDAPLWAKLVKDIRAIHELWLLDKPTVRIEGFQYPGGKTPETFDDFALVALPIIEDVRMLLEPVDDDTVGLELALMILQQPPFNIDNAADAASILDTLTGYFINIPNWIEGLVSGSQTIGDWNTNPLSAIFWLFGASVATSPTSGKSKIIWDTKRPAFIRKLFLHLKWNLEWAAEEFEAQAPLIEALAPEYSIETEKAFNSMVLWTGHYAQLIKRVLDDLAAIQMTESFEAVYDNSGSPSPVKPKRVIKQYKKPKGGERQTSLVDGIKELRAGEALRTEGGDRVETNDSSPRN</sequence>
<dbReference type="EMBL" id="JAVHNQ010000007">
    <property type="protein sequence ID" value="KAK6341368.1"/>
    <property type="molecule type" value="Genomic_DNA"/>
</dbReference>
<keyword evidence="4" id="KW-1185">Reference proteome</keyword>
<feature type="signal peptide" evidence="2">
    <location>
        <begin position="1"/>
        <end position="26"/>
    </location>
</feature>
<dbReference type="AlphaFoldDB" id="A0AAV9UFZ8"/>
<gene>
    <name evidence="3" type="ORF">TWF696_008446</name>
</gene>
<organism evidence="3 4">
    <name type="scientific">Orbilia brochopaga</name>
    <dbReference type="NCBI Taxonomy" id="3140254"/>
    <lineage>
        <taxon>Eukaryota</taxon>
        <taxon>Fungi</taxon>
        <taxon>Dikarya</taxon>
        <taxon>Ascomycota</taxon>
        <taxon>Pezizomycotina</taxon>
        <taxon>Orbiliomycetes</taxon>
        <taxon>Orbiliales</taxon>
        <taxon>Orbiliaceae</taxon>
        <taxon>Orbilia</taxon>
    </lineage>
</organism>
<comment type="caution">
    <text evidence="3">The sequence shown here is derived from an EMBL/GenBank/DDBJ whole genome shotgun (WGS) entry which is preliminary data.</text>
</comment>
<dbReference type="Proteomes" id="UP001375240">
    <property type="component" value="Unassembled WGS sequence"/>
</dbReference>
<proteinExistence type="predicted"/>
<evidence type="ECO:0000256" key="1">
    <source>
        <dbReference type="SAM" id="MobiDB-lite"/>
    </source>
</evidence>
<feature type="compositionally biased region" description="Basic residues" evidence="1">
    <location>
        <begin position="286"/>
        <end position="297"/>
    </location>
</feature>
<feature type="region of interest" description="Disordered" evidence="1">
    <location>
        <begin position="276"/>
        <end position="307"/>
    </location>
</feature>
<feature type="chain" id="PRO_5043855326" evidence="2">
    <location>
        <begin position="27"/>
        <end position="336"/>
    </location>
</feature>
<feature type="region of interest" description="Disordered" evidence="1">
    <location>
        <begin position="317"/>
        <end position="336"/>
    </location>
</feature>
<reference evidence="3 4" key="1">
    <citation type="submission" date="2019-10" db="EMBL/GenBank/DDBJ databases">
        <authorList>
            <person name="Palmer J.M."/>
        </authorList>
    </citation>
    <scope>NUCLEOTIDE SEQUENCE [LARGE SCALE GENOMIC DNA]</scope>
    <source>
        <strain evidence="3 4">TWF696</strain>
    </source>
</reference>
<name>A0AAV9UFZ8_9PEZI</name>
<feature type="compositionally biased region" description="Basic and acidic residues" evidence="1">
    <location>
        <begin position="317"/>
        <end position="329"/>
    </location>
</feature>